<dbReference type="GO" id="GO:0003677">
    <property type="term" value="F:DNA binding"/>
    <property type="evidence" value="ECO:0007669"/>
    <property type="project" value="UniProtKB-KW"/>
</dbReference>
<dbReference type="SMART" id="SM00353">
    <property type="entry name" value="HLH"/>
    <property type="match status" value="1"/>
</dbReference>
<proteinExistence type="evidence at transcript level"/>
<dbReference type="SUPFAM" id="SSF47459">
    <property type="entry name" value="HLH, helix-loop-helix DNA-binding domain"/>
    <property type="match status" value="1"/>
</dbReference>
<dbReference type="InterPro" id="IPR011598">
    <property type="entry name" value="bHLH_dom"/>
</dbReference>
<feature type="domain" description="BHLH" evidence="3">
    <location>
        <begin position="509"/>
        <end position="561"/>
    </location>
</feature>
<feature type="region of interest" description="Disordered" evidence="2">
    <location>
        <begin position="468"/>
        <end position="509"/>
    </location>
</feature>
<dbReference type="Pfam" id="PF00010">
    <property type="entry name" value="HLH"/>
    <property type="match status" value="1"/>
</dbReference>
<reference evidence="4" key="1">
    <citation type="submission" date="2020-04" db="EMBL/GenBank/DDBJ databases">
        <authorList>
            <person name="Neveu A P."/>
        </authorList>
    </citation>
    <scope>NUCLEOTIDE SEQUENCE</scope>
    <source>
        <tissue evidence="4">Whole embryo</tissue>
    </source>
</reference>
<name>A0A6F9DM38_9ASCI</name>
<dbReference type="CDD" id="cd11400">
    <property type="entry name" value="bHLHzip_Myc"/>
    <property type="match status" value="1"/>
</dbReference>
<dbReference type="PANTHER" id="PTHR45851">
    <property type="entry name" value="MYC PROTO-ONCOGENE"/>
    <property type="match status" value="1"/>
</dbReference>
<keyword evidence="1" id="KW-0238">DNA-binding</keyword>
<dbReference type="PRINTS" id="PR00044">
    <property type="entry name" value="LEUZIPPRMYC"/>
</dbReference>
<evidence type="ECO:0000313" key="4">
    <source>
        <dbReference type="EMBL" id="CAB3264100.1"/>
    </source>
</evidence>
<dbReference type="GO" id="GO:0003700">
    <property type="term" value="F:DNA-binding transcription factor activity"/>
    <property type="evidence" value="ECO:0007669"/>
    <property type="project" value="InterPro"/>
</dbReference>
<sequence>MKSAAQNNHDQAMMEYLNLLPFFYNEIDDDQPCIPCQGAAPSEEIWKKFELIPTPPLSPEHDGSVDSDSDSEVGQIFNTDTTETLAQVSDCLGQCNDPPMTDTTSNFDATSNNCTEGYEDQSSGQKLIKDCMWNGSGHKPHSEVPRRWRDDSPATVSLLPANGFVDPRSVFPEQKCEVGGRLSALNPATMIRRRSDGSDSPSDSDEEIDVVTVEKASPNKTPTTTNSTTTLGVLSQGRKVVGTLVSRLNGPHRQLALVTSNANRIRKRANDGADKENKLKTKFQVSKTERNGQQTVTMVINNVKSGADGTTKPVNFQLKTLPVMTTSVGSNGLTTKRRFTSPSNAATSVASVMRLSTSSSNIINGPPPAKKVRESQPTVAATNISQSSSAKRPVLSLQGISMVTDTGVMRNKSDLSPPVKKEQLSTPHLHPTGEQVFVVSTGNPETLTEKRKMTKKATKAKPVTVPAVTYDTPANSPVSSAGESNPCSPRKQRVISGESTASSSGSDEEIRAAHNVLERQRREGLRASFHTLRKCVPELADTERAPKVHILKKAKEYSLQLQDEQMSLEVEKAGLHERNVYLHQKLRELLNEISSVQPVSLASPVKCERAEAVHRSSHFSAPCNRVVYSSDDQDCSDGSESPERTDAYYQDVDVSSEEEEETMGSVDHLSTAVYVSAYY</sequence>
<dbReference type="SMR" id="A0A6F9DM38"/>
<dbReference type="Pfam" id="PF01056">
    <property type="entry name" value="Myc_N"/>
    <property type="match status" value="1"/>
</dbReference>
<evidence type="ECO:0000256" key="2">
    <source>
        <dbReference type="SAM" id="MobiDB-lite"/>
    </source>
</evidence>
<gene>
    <name evidence="4" type="primary">Myc</name>
</gene>
<dbReference type="FunFam" id="4.10.280.10:FF:000019">
    <property type="entry name" value="Myc proto-oncogene protein"/>
    <property type="match status" value="1"/>
</dbReference>
<dbReference type="PROSITE" id="PS50888">
    <property type="entry name" value="BHLH"/>
    <property type="match status" value="1"/>
</dbReference>
<feature type="region of interest" description="Disordered" evidence="2">
    <location>
        <begin position="408"/>
        <end position="427"/>
    </location>
</feature>
<dbReference type="InterPro" id="IPR002418">
    <property type="entry name" value="Tscrpt_reg_Myc"/>
</dbReference>
<dbReference type="GO" id="GO:0046983">
    <property type="term" value="F:protein dimerization activity"/>
    <property type="evidence" value="ECO:0007669"/>
    <property type="project" value="InterPro"/>
</dbReference>
<feature type="compositionally biased region" description="Low complexity" evidence="2">
    <location>
        <begin position="496"/>
        <end position="505"/>
    </location>
</feature>
<organism evidence="4">
    <name type="scientific">Phallusia mammillata</name>
    <dbReference type="NCBI Taxonomy" id="59560"/>
    <lineage>
        <taxon>Eukaryota</taxon>
        <taxon>Metazoa</taxon>
        <taxon>Chordata</taxon>
        <taxon>Tunicata</taxon>
        <taxon>Ascidiacea</taxon>
        <taxon>Phlebobranchia</taxon>
        <taxon>Ascidiidae</taxon>
        <taxon>Phallusia</taxon>
    </lineage>
</organism>
<dbReference type="EMBL" id="LR788238">
    <property type="protein sequence ID" value="CAB3264100.1"/>
    <property type="molecule type" value="mRNA"/>
</dbReference>
<feature type="region of interest" description="Disordered" evidence="2">
    <location>
        <begin position="630"/>
        <end position="662"/>
    </location>
</feature>
<dbReference type="InterPro" id="IPR036638">
    <property type="entry name" value="HLH_DNA-bd_sf"/>
</dbReference>
<protein>
    <submittedName>
        <fullName evidence="4">Myc</fullName>
    </submittedName>
</protein>
<dbReference type="InterPro" id="IPR050433">
    <property type="entry name" value="Myc_transcription_factors"/>
</dbReference>
<evidence type="ECO:0000256" key="1">
    <source>
        <dbReference type="ARBA" id="ARBA00023125"/>
    </source>
</evidence>
<dbReference type="InterPro" id="IPR012682">
    <property type="entry name" value="Tscrpt_reg_Myc_N"/>
</dbReference>
<dbReference type="Gene3D" id="4.10.280.10">
    <property type="entry name" value="Helix-loop-helix DNA-binding domain"/>
    <property type="match status" value="1"/>
</dbReference>
<accession>A0A6F9DM38</accession>
<feature type="compositionally biased region" description="Polar residues" evidence="2">
    <location>
        <begin position="472"/>
        <end position="487"/>
    </location>
</feature>
<dbReference type="AlphaFoldDB" id="A0A6F9DM38"/>
<evidence type="ECO:0000259" key="3">
    <source>
        <dbReference type="PROSITE" id="PS50888"/>
    </source>
</evidence>